<name>A0ABS4VYM9_9PSEU</name>
<reference evidence="1 2" key="1">
    <citation type="submission" date="2021-03" db="EMBL/GenBank/DDBJ databases">
        <title>Sequencing the genomes of 1000 actinobacteria strains.</title>
        <authorList>
            <person name="Klenk H.-P."/>
        </authorList>
    </citation>
    <scope>NUCLEOTIDE SEQUENCE [LARGE SCALE GENOMIC DNA]</scope>
    <source>
        <strain evidence="1 2">DSM 45256</strain>
    </source>
</reference>
<dbReference type="PANTHER" id="PTHR42860">
    <property type="entry name" value="VITAMIN B12-BINDING PROTEIN"/>
    <property type="match status" value="1"/>
</dbReference>
<accession>A0ABS4VYM9</accession>
<sequence>MLFNLGELLSLNLHRLPDVLQMITDVGAAAGVPGAAAELVAGLSGRWDAVGAAVRGYRRPRVLVLEWTDPPFLPGH</sequence>
<keyword evidence="2" id="KW-1185">Reference proteome</keyword>
<protein>
    <submittedName>
        <fullName evidence="1">ABC-type Fe3+-hydroxamate transport system substrate-binding protein</fullName>
    </submittedName>
</protein>
<dbReference type="Proteomes" id="UP001519295">
    <property type="component" value="Unassembled WGS sequence"/>
</dbReference>
<gene>
    <name evidence="1" type="ORF">JOF36_004602</name>
</gene>
<dbReference type="RefSeq" id="WP_210030630.1">
    <property type="nucleotide sequence ID" value="NZ_JAGINU010000001.1"/>
</dbReference>
<dbReference type="Gene3D" id="3.40.50.1980">
    <property type="entry name" value="Nitrogenase molybdenum iron protein domain"/>
    <property type="match status" value="1"/>
</dbReference>
<comment type="caution">
    <text evidence="1">The sequence shown here is derived from an EMBL/GenBank/DDBJ whole genome shotgun (WGS) entry which is preliminary data.</text>
</comment>
<dbReference type="EMBL" id="JAGINU010000001">
    <property type="protein sequence ID" value="MBP2368906.1"/>
    <property type="molecule type" value="Genomic_DNA"/>
</dbReference>
<organism evidence="1 2">
    <name type="scientific">Pseudonocardia parietis</name>
    <dbReference type="NCBI Taxonomy" id="570936"/>
    <lineage>
        <taxon>Bacteria</taxon>
        <taxon>Bacillati</taxon>
        <taxon>Actinomycetota</taxon>
        <taxon>Actinomycetes</taxon>
        <taxon>Pseudonocardiales</taxon>
        <taxon>Pseudonocardiaceae</taxon>
        <taxon>Pseudonocardia</taxon>
    </lineage>
</organism>
<dbReference type="SUPFAM" id="SSF53807">
    <property type="entry name" value="Helical backbone' metal receptor"/>
    <property type="match status" value="1"/>
</dbReference>
<evidence type="ECO:0000313" key="1">
    <source>
        <dbReference type="EMBL" id="MBP2368906.1"/>
    </source>
</evidence>
<proteinExistence type="predicted"/>
<dbReference type="PANTHER" id="PTHR42860:SF1">
    <property type="entry name" value="VITAMIN B12-BINDING PROTEIN"/>
    <property type="match status" value="1"/>
</dbReference>
<dbReference type="InterPro" id="IPR051030">
    <property type="entry name" value="Vitamin_B12-ABC_binding"/>
</dbReference>
<evidence type="ECO:0000313" key="2">
    <source>
        <dbReference type="Proteomes" id="UP001519295"/>
    </source>
</evidence>